<reference evidence="1" key="2">
    <citation type="journal article" date="2018" name="Nat. Commun.">
        <title>Tailed giant Tupanvirus possesses the most complete translational apparatus of the known virosphere.</title>
        <authorList>
            <person name="Abrahao J."/>
            <person name="Silva L."/>
            <person name="Silva L.S."/>
            <person name="Khalil J.Y.B."/>
            <person name="Rodrigues R."/>
            <person name="Arantes T."/>
            <person name="Assis F."/>
            <person name="Boratto P."/>
            <person name="Andrade M."/>
            <person name="Kroon E.G."/>
            <person name="Ribeiro B."/>
            <person name="Bergier I."/>
            <person name="Seligmann H."/>
            <person name="Ghigo E."/>
            <person name="Colson P."/>
            <person name="Levasseur A."/>
            <person name="Kroemer G."/>
            <person name="Raoult D."/>
            <person name="La Scola B."/>
        </authorList>
    </citation>
    <scope>NUCLEOTIDE SEQUENCE [LARGE SCALE GENOMIC DNA]</scope>
    <source>
        <strain evidence="1">Deep ocean</strain>
    </source>
</reference>
<evidence type="ECO:0000313" key="1">
    <source>
        <dbReference type="EMBL" id="QKU33801.1"/>
    </source>
</evidence>
<dbReference type="KEGG" id="vg:80517100"/>
<organism evidence="1">
    <name type="scientific">Tupanvirus deep ocean</name>
    <dbReference type="NCBI Taxonomy" id="2126984"/>
    <lineage>
        <taxon>Viruses</taxon>
        <taxon>Varidnaviria</taxon>
        <taxon>Bamfordvirae</taxon>
        <taxon>Nucleocytoviricota</taxon>
        <taxon>Megaviricetes</taxon>
        <taxon>Imitervirales</taxon>
        <taxon>Mimiviridae</taxon>
        <taxon>Megamimivirinae</taxon>
        <taxon>Tupanvirus</taxon>
        <taxon>Tupanvirus altamarinense</taxon>
    </lineage>
</organism>
<name>A0A6N1NW15_9VIRU</name>
<accession>A0A6N1NW15</accession>
<dbReference type="SUPFAM" id="SSF55979">
    <property type="entry name" value="DNA clamp"/>
    <property type="match status" value="1"/>
</dbReference>
<dbReference type="EMBL" id="MF405918">
    <property type="protein sequence ID" value="QKU33801.1"/>
    <property type="molecule type" value="Genomic_DNA"/>
</dbReference>
<dbReference type="RefSeq" id="YP_010780409.1">
    <property type="nucleotide sequence ID" value="NC_075038.1"/>
</dbReference>
<sequence length="255" mass="29496">MEVDNNIVVIIGNEDKEIFYEIFNTLLIMGYDKCLLTFLPSDKCSTGGIRLTETTKDKNFLTKLLITPDKFYKFICNVRCTIEIELDSFLECLKNEIDNDNPMTIFSDIETQKFYLNSYKCAIGEIRNDKYMNYPIPRTVFTHKMILDANILCDLHKKLTVDGSKFLNICAKDNYITLSNEKGIFETLTDESFSISGETDDPVDIIYKSKYFTLLTNIPKMTNCVEFYVKNDFPLVILVNNILGNIYFFITPFDA</sequence>
<dbReference type="Gene3D" id="3.70.10.10">
    <property type="match status" value="1"/>
</dbReference>
<dbReference type="GeneID" id="80517100"/>
<dbReference type="InterPro" id="IPR046938">
    <property type="entry name" value="DNA_clamp_sf"/>
</dbReference>
<proteinExistence type="predicted"/>
<reference evidence="1" key="1">
    <citation type="submission" date="2017-06" db="EMBL/GenBank/DDBJ databases">
        <authorList>
            <person name="Assis F.L."/>
            <person name="Abrahao J.S."/>
            <person name="Silva L."/>
            <person name="Khalil J.B."/>
            <person name="Rodrigues R."/>
            <person name="Silva L.S."/>
            <person name="Boratto P."/>
            <person name="Andrade M."/>
            <person name="Kroon E.G."/>
            <person name="Ribeiro B."/>
            <person name="Bergier I."/>
            <person name="Seligmann H."/>
            <person name="Ghigo E."/>
            <person name="Colson P."/>
            <person name="Levasseur A."/>
            <person name="Raoult D."/>
            <person name="Scola B.L."/>
        </authorList>
    </citation>
    <scope>NUCLEOTIDE SEQUENCE</scope>
    <source>
        <strain evidence="1">Deep ocean</strain>
    </source>
</reference>
<protein>
    <submittedName>
        <fullName evidence="1">Mg386 protein</fullName>
    </submittedName>
</protein>